<dbReference type="GO" id="GO:0016020">
    <property type="term" value="C:membrane"/>
    <property type="evidence" value="ECO:0007669"/>
    <property type="project" value="UniProtKB-SubCell"/>
</dbReference>
<protein>
    <submittedName>
        <fullName evidence="7">Sodium:neurotransmitter symporter family protein</fullName>
    </submittedName>
</protein>
<dbReference type="PRINTS" id="PR00176">
    <property type="entry name" value="NANEUSMPORT"/>
</dbReference>
<dbReference type="Pfam" id="PF00209">
    <property type="entry name" value="SNF"/>
    <property type="match status" value="1"/>
</dbReference>
<sequence>MAKREGFSSRIGFVLSCIGAAIGLGNVWMFPYKLGENGGAAFLIPYFLFIIVLGIIGLIAEMSFGRMYKQGSLGAIRKVFEENKKSGGKILSIIPTLGLMGIFMFYTIVIGWV</sequence>
<evidence type="ECO:0000256" key="6">
    <source>
        <dbReference type="SAM" id="Phobius"/>
    </source>
</evidence>
<keyword evidence="4 6" id="KW-1133">Transmembrane helix</keyword>
<feature type="transmembrane region" description="Helical" evidence="6">
    <location>
        <begin position="12"/>
        <end position="30"/>
    </location>
</feature>
<dbReference type="InterPro" id="IPR000175">
    <property type="entry name" value="Na/ntran_symport"/>
</dbReference>
<dbReference type="PROSITE" id="PS50267">
    <property type="entry name" value="NA_NEUROTRAN_SYMP_3"/>
    <property type="match status" value="1"/>
</dbReference>
<dbReference type="SUPFAM" id="SSF161070">
    <property type="entry name" value="SNF-like"/>
    <property type="match status" value="1"/>
</dbReference>
<gene>
    <name evidence="7" type="ORF">CBLFYP62_03041</name>
</gene>
<accession>A0A6N3GBT0</accession>
<keyword evidence="2" id="KW-0813">Transport</keyword>
<evidence type="ECO:0000256" key="2">
    <source>
        <dbReference type="ARBA" id="ARBA00022448"/>
    </source>
</evidence>
<evidence type="ECO:0000256" key="1">
    <source>
        <dbReference type="ARBA" id="ARBA00004141"/>
    </source>
</evidence>
<dbReference type="PANTHER" id="PTHR42948:SF1">
    <property type="entry name" value="TRANSPORTER"/>
    <property type="match status" value="1"/>
</dbReference>
<feature type="transmembrane region" description="Helical" evidence="6">
    <location>
        <begin position="42"/>
        <end position="60"/>
    </location>
</feature>
<evidence type="ECO:0000256" key="5">
    <source>
        <dbReference type="ARBA" id="ARBA00023136"/>
    </source>
</evidence>
<evidence type="ECO:0000256" key="4">
    <source>
        <dbReference type="ARBA" id="ARBA00022989"/>
    </source>
</evidence>
<feature type="transmembrane region" description="Helical" evidence="6">
    <location>
        <begin position="90"/>
        <end position="112"/>
    </location>
</feature>
<dbReference type="PANTHER" id="PTHR42948">
    <property type="entry name" value="TRANSPORTER"/>
    <property type="match status" value="1"/>
</dbReference>
<proteinExistence type="predicted"/>
<dbReference type="InterPro" id="IPR037272">
    <property type="entry name" value="SNS_sf"/>
</dbReference>
<name>A0A6N3GBT0_CLOBU</name>
<evidence type="ECO:0000313" key="7">
    <source>
        <dbReference type="EMBL" id="VYU62168.1"/>
    </source>
</evidence>
<reference evidence="7" key="1">
    <citation type="submission" date="2019-11" db="EMBL/GenBank/DDBJ databases">
        <authorList>
            <person name="Feng L."/>
        </authorList>
    </citation>
    <scope>NUCLEOTIDE SEQUENCE</scope>
    <source>
        <strain evidence="7">CButyricumLFYP62</strain>
    </source>
</reference>
<evidence type="ECO:0000256" key="3">
    <source>
        <dbReference type="ARBA" id="ARBA00022692"/>
    </source>
</evidence>
<comment type="subcellular location">
    <subcellularLocation>
        <location evidence="1">Membrane</location>
        <topology evidence="1">Multi-pass membrane protein</topology>
    </subcellularLocation>
</comment>
<organism evidence="7">
    <name type="scientific">Clostridium butyricum</name>
    <dbReference type="NCBI Taxonomy" id="1492"/>
    <lineage>
        <taxon>Bacteria</taxon>
        <taxon>Bacillati</taxon>
        <taxon>Bacillota</taxon>
        <taxon>Clostridia</taxon>
        <taxon>Eubacteriales</taxon>
        <taxon>Clostridiaceae</taxon>
        <taxon>Clostridium</taxon>
    </lineage>
</organism>
<keyword evidence="3 6" id="KW-0812">Transmembrane</keyword>
<dbReference type="AlphaFoldDB" id="A0A6N3GBT0"/>
<keyword evidence="5 6" id="KW-0472">Membrane</keyword>
<dbReference type="EMBL" id="CACRTU010000027">
    <property type="protein sequence ID" value="VYU62168.1"/>
    <property type="molecule type" value="Genomic_DNA"/>
</dbReference>